<protein>
    <submittedName>
        <fullName evidence="2">Uncharacterized protein</fullName>
    </submittedName>
</protein>
<dbReference type="NCBIfam" id="NF001989">
    <property type="entry name" value="PRK00784.1"/>
    <property type="match status" value="1"/>
</dbReference>
<accession>A0A7R8WS87</accession>
<dbReference type="OrthoDB" id="44546at2759"/>
<dbReference type="InterPro" id="IPR033949">
    <property type="entry name" value="CobQ_GATase1"/>
</dbReference>
<dbReference type="InterPro" id="IPR004459">
    <property type="entry name" value="CobQ_synth"/>
</dbReference>
<dbReference type="PANTHER" id="PTHR21343">
    <property type="entry name" value="DETHIOBIOTIN SYNTHETASE"/>
    <property type="match status" value="1"/>
</dbReference>
<dbReference type="CDD" id="cd01750">
    <property type="entry name" value="GATase1_CobQ"/>
    <property type="match status" value="1"/>
</dbReference>
<dbReference type="Pfam" id="PF13500">
    <property type="entry name" value="AAA_26"/>
    <property type="match status" value="1"/>
</dbReference>
<reference evidence="2" key="1">
    <citation type="submission" date="2020-11" db="EMBL/GenBank/DDBJ databases">
        <authorList>
            <person name="Tran Van P."/>
        </authorList>
    </citation>
    <scope>NUCLEOTIDE SEQUENCE</scope>
</reference>
<organism evidence="2">
    <name type="scientific">Cyprideis torosa</name>
    <dbReference type="NCBI Taxonomy" id="163714"/>
    <lineage>
        <taxon>Eukaryota</taxon>
        <taxon>Metazoa</taxon>
        <taxon>Ecdysozoa</taxon>
        <taxon>Arthropoda</taxon>
        <taxon>Crustacea</taxon>
        <taxon>Oligostraca</taxon>
        <taxon>Ostracoda</taxon>
        <taxon>Podocopa</taxon>
        <taxon>Podocopida</taxon>
        <taxon>Cytherocopina</taxon>
        <taxon>Cytheroidea</taxon>
        <taxon>Cytherideidae</taxon>
        <taxon>Cyprideis</taxon>
    </lineage>
</organism>
<dbReference type="SUPFAM" id="SSF52540">
    <property type="entry name" value="P-loop containing nucleoside triphosphate hydrolases"/>
    <property type="match status" value="1"/>
</dbReference>
<dbReference type="Gene3D" id="3.40.50.300">
    <property type="entry name" value="P-loop containing nucleotide triphosphate hydrolases"/>
    <property type="match status" value="1"/>
</dbReference>
<name>A0A7R8WS87_9CRUS</name>
<dbReference type="InterPro" id="IPR027417">
    <property type="entry name" value="P-loop_NTPase"/>
</dbReference>
<keyword evidence="1" id="KW-0315">Glutamine amidotransferase</keyword>
<dbReference type="UniPathway" id="UPA00148"/>
<dbReference type="InterPro" id="IPR029062">
    <property type="entry name" value="Class_I_gatase-like"/>
</dbReference>
<dbReference type="EMBL" id="OB677374">
    <property type="protein sequence ID" value="CAD7236224.1"/>
    <property type="molecule type" value="Genomic_DNA"/>
</dbReference>
<dbReference type="GO" id="GO:0003824">
    <property type="term" value="F:catalytic activity"/>
    <property type="evidence" value="ECO:0007669"/>
    <property type="project" value="InterPro"/>
</dbReference>
<dbReference type="PANTHER" id="PTHR21343:SF1">
    <property type="entry name" value="COBYRIC ACID SYNTHASE"/>
    <property type="match status" value="1"/>
</dbReference>
<gene>
    <name evidence="2" type="ORF">CTOB1V02_LOCUS14039</name>
</gene>
<dbReference type="PROSITE" id="PS51274">
    <property type="entry name" value="GATASE_COBBQ"/>
    <property type="match status" value="1"/>
</dbReference>
<dbReference type="SUPFAM" id="SSF52317">
    <property type="entry name" value="Class I glutamine amidotransferase-like"/>
    <property type="match status" value="1"/>
</dbReference>
<dbReference type="AlphaFoldDB" id="A0A7R8WS87"/>
<sequence length="436" mass="48020">MGRAQVVQAQAAKLAPDVRMNPILLKPNSDVGSQVIVHGRPVGNMTVKEYVRYKKEAQKKAHAAFDSLASEYRVILLEGAGSPGEVNLKRHDIVNMQMARYANSPVLLVGDIDRGGVYASFIGTMEVLEEWERALVQGFLVNKFRGDATLLHSAHDYVFSHTGKGVLGTIPYIDTLNLPEEDSVSFKEGKLQRDKPLGDYVEVALINLPHISNFTDIEPFLEEPDVYVRIVHTAQELRRPDAIILPGSKNVIGDLQFLKESGLAAKICDLKDHAEIVGICGGYMMLGLRVADPHHIESEGGVYASLGLLDIETELAREKTLVRKEGMHSASGLNVHGYEIHHGISKGGGSPVLLFTDGSGCGAEHPVLPLWGSYLHGLFDSDTFRRWFIDKLRRKKGLAALGRVVAPYNLEMAFDTLADIVEESCDMKKIYTLLDI</sequence>
<evidence type="ECO:0000313" key="2">
    <source>
        <dbReference type="EMBL" id="CAD7236224.1"/>
    </source>
</evidence>
<dbReference type="HAMAP" id="MF_00028">
    <property type="entry name" value="CobQ"/>
    <property type="match status" value="1"/>
</dbReference>
<dbReference type="Gene3D" id="3.40.50.880">
    <property type="match status" value="1"/>
</dbReference>
<proteinExistence type="inferred from homology"/>
<evidence type="ECO:0000256" key="1">
    <source>
        <dbReference type="ARBA" id="ARBA00022962"/>
    </source>
</evidence>
<dbReference type="NCBIfam" id="TIGR00313">
    <property type="entry name" value="cobQ"/>
    <property type="match status" value="1"/>
</dbReference>
<dbReference type="Pfam" id="PF07685">
    <property type="entry name" value="GATase_3"/>
    <property type="match status" value="1"/>
</dbReference>
<dbReference type="InterPro" id="IPR011698">
    <property type="entry name" value="GATase_3"/>
</dbReference>